<sequence>MTQSTLANFIKAIDSPQNILFEDTMAIIEAHYVFTPCAFTNGLQSNAEGENAGSCKVFAFGMLHQLNEQQTLSLFGQHYRDVVATPQGNDHQNIRQFMLNGWDGIKFTSSALALKSA</sequence>
<dbReference type="Gene3D" id="3.20.160.10">
    <property type="entry name" value="vpa0580 domain like"/>
    <property type="match status" value="1"/>
</dbReference>
<comment type="caution">
    <text evidence="1">The sequence shown here is derived from an EMBL/GenBank/DDBJ whole genome shotgun (WGS) entry which is preliminary data.</text>
</comment>
<protein>
    <submittedName>
        <fullName evidence="1">HopJ type III effector protein</fullName>
    </submittedName>
</protein>
<dbReference type="InterPro" id="IPR014984">
    <property type="entry name" value="HopJ"/>
</dbReference>
<dbReference type="RefSeq" id="WP_248954855.1">
    <property type="nucleotide sequence ID" value="NZ_JAKIKU010000002.1"/>
</dbReference>
<dbReference type="Pfam" id="PF08888">
    <property type="entry name" value="HopJ"/>
    <property type="match status" value="1"/>
</dbReference>
<accession>A0ABT0KLF8</accession>
<name>A0ABT0KLF8_9GAMM</name>
<gene>
    <name evidence="1" type="ORF">L2737_03890</name>
</gene>
<evidence type="ECO:0000313" key="2">
    <source>
        <dbReference type="Proteomes" id="UP001202134"/>
    </source>
</evidence>
<dbReference type="InterPro" id="IPR038604">
    <property type="entry name" value="HopJ_sf"/>
</dbReference>
<proteinExistence type="predicted"/>
<dbReference type="Proteomes" id="UP001202134">
    <property type="component" value="Unassembled WGS sequence"/>
</dbReference>
<keyword evidence="2" id="KW-1185">Reference proteome</keyword>
<organism evidence="1 2">
    <name type="scientific">Shewanella electrodiphila</name>
    <dbReference type="NCBI Taxonomy" id="934143"/>
    <lineage>
        <taxon>Bacteria</taxon>
        <taxon>Pseudomonadati</taxon>
        <taxon>Pseudomonadota</taxon>
        <taxon>Gammaproteobacteria</taxon>
        <taxon>Alteromonadales</taxon>
        <taxon>Shewanellaceae</taxon>
        <taxon>Shewanella</taxon>
    </lineage>
</organism>
<dbReference type="EMBL" id="JAKIKU010000002">
    <property type="protein sequence ID" value="MCL1044474.1"/>
    <property type="molecule type" value="Genomic_DNA"/>
</dbReference>
<evidence type="ECO:0000313" key="1">
    <source>
        <dbReference type="EMBL" id="MCL1044474.1"/>
    </source>
</evidence>
<reference evidence="1 2" key="1">
    <citation type="submission" date="2022-01" db="EMBL/GenBank/DDBJ databases">
        <title>Whole genome-based taxonomy of the Shewanellaceae.</title>
        <authorList>
            <person name="Martin-Rodriguez A.J."/>
        </authorList>
    </citation>
    <scope>NUCLEOTIDE SEQUENCE [LARGE SCALE GENOMIC DNA]</scope>
    <source>
        <strain evidence="1 2">DSM 24955</strain>
    </source>
</reference>